<reference evidence="3 5" key="1">
    <citation type="submission" date="2023-10" db="EMBL/GenBank/DDBJ databases">
        <authorList>
            <person name="Maclean D."/>
            <person name="Macfadyen A."/>
        </authorList>
    </citation>
    <scope>NUCLEOTIDE SEQUENCE [LARGE SCALE GENOMIC DNA]</scope>
</reference>
<protein>
    <submittedName>
        <fullName evidence="3">Uncharacterized protein</fullName>
    </submittedName>
</protein>
<keyword evidence="1" id="KW-0175">Coiled coil</keyword>
<organism evidence="3 5">
    <name type="scientific">Coccomyxa viridis</name>
    <dbReference type="NCBI Taxonomy" id="1274662"/>
    <lineage>
        <taxon>Eukaryota</taxon>
        <taxon>Viridiplantae</taxon>
        <taxon>Chlorophyta</taxon>
        <taxon>core chlorophytes</taxon>
        <taxon>Trebouxiophyceae</taxon>
        <taxon>Trebouxiophyceae incertae sedis</taxon>
        <taxon>Coccomyxaceae</taxon>
        <taxon>Coccomyxa</taxon>
    </lineage>
</organism>
<dbReference type="AlphaFoldDB" id="A0AAV1I2B5"/>
<feature type="coiled-coil region" evidence="1">
    <location>
        <begin position="67"/>
        <end position="101"/>
    </location>
</feature>
<accession>A0AAV1I2B5</accession>
<evidence type="ECO:0000256" key="2">
    <source>
        <dbReference type="SAM" id="MobiDB-lite"/>
    </source>
</evidence>
<dbReference type="EMBL" id="CAUYUE010000005">
    <property type="protein sequence ID" value="CAK0778253.1"/>
    <property type="molecule type" value="Genomic_DNA"/>
</dbReference>
<feature type="region of interest" description="Disordered" evidence="2">
    <location>
        <begin position="44"/>
        <end position="66"/>
    </location>
</feature>
<dbReference type="EMBL" id="CAUYUE010000004">
    <property type="protein sequence ID" value="CAK0768712.1"/>
    <property type="molecule type" value="Genomic_DNA"/>
</dbReference>
<proteinExistence type="predicted"/>
<comment type="caution">
    <text evidence="3">The sequence shown here is derived from an EMBL/GenBank/DDBJ whole genome shotgun (WGS) entry which is preliminary data.</text>
</comment>
<evidence type="ECO:0000313" key="5">
    <source>
        <dbReference type="Proteomes" id="UP001314263"/>
    </source>
</evidence>
<gene>
    <name evidence="3" type="ORF">CVIRNUC_003592</name>
    <name evidence="4" type="ORF">CVIRNUC_004583</name>
</gene>
<evidence type="ECO:0000256" key="1">
    <source>
        <dbReference type="SAM" id="Coils"/>
    </source>
</evidence>
<evidence type="ECO:0000313" key="4">
    <source>
        <dbReference type="EMBL" id="CAK0778253.1"/>
    </source>
</evidence>
<evidence type="ECO:0000313" key="3">
    <source>
        <dbReference type="EMBL" id="CAK0768712.1"/>
    </source>
</evidence>
<sequence length="111" mass="12156">MEAIVQAYNNLLKVLEDIQKMGKLTLGEASAIFSSVLGMKNAIDEGIKDPGQRAKGSGPGEDSSNRLKEAQVQLMTRNIELQNLKERFAETLEQLNKLNGNKGGTQIEELP</sequence>
<keyword evidence="5" id="KW-1185">Reference proteome</keyword>
<name>A0AAV1I2B5_9CHLO</name>
<dbReference type="Proteomes" id="UP001314263">
    <property type="component" value="Unassembled WGS sequence"/>
</dbReference>